<dbReference type="SUPFAM" id="SSF56112">
    <property type="entry name" value="Protein kinase-like (PK-like)"/>
    <property type="match status" value="1"/>
</dbReference>
<dbReference type="EMBL" id="GL983973">
    <property type="protein sequence ID" value="EGR30601.1"/>
    <property type="molecule type" value="Genomic_DNA"/>
</dbReference>
<dbReference type="SMART" id="SM00220">
    <property type="entry name" value="S_TKc"/>
    <property type="match status" value="1"/>
</dbReference>
<dbReference type="Pfam" id="PF00069">
    <property type="entry name" value="Pkinase"/>
    <property type="match status" value="1"/>
</dbReference>
<organism evidence="13 14">
    <name type="scientific">Ichthyophthirius multifiliis</name>
    <name type="common">White spot disease agent</name>
    <name type="synonym">Ich</name>
    <dbReference type="NCBI Taxonomy" id="5932"/>
    <lineage>
        <taxon>Eukaryota</taxon>
        <taxon>Sar</taxon>
        <taxon>Alveolata</taxon>
        <taxon>Ciliophora</taxon>
        <taxon>Intramacronucleata</taxon>
        <taxon>Oligohymenophorea</taxon>
        <taxon>Hymenostomatida</taxon>
        <taxon>Ophryoglenina</taxon>
        <taxon>Ichthyophthirius</taxon>
    </lineage>
</organism>
<dbReference type="GO" id="GO:0005524">
    <property type="term" value="F:ATP binding"/>
    <property type="evidence" value="ECO:0007669"/>
    <property type="project" value="UniProtKB-UniRule"/>
</dbReference>
<dbReference type="PROSITE" id="PS00107">
    <property type="entry name" value="PROTEIN_KINASE_ATP"/>
    <property type="match status" value="1"/>
</dbReference>
<dbReference type="STRING" id="857967.G0QW08"/>
<dbReference type="InterPro" id="IPR000719">
    <property type="entry name" value="Prot_kinase_dom"/>
</dbReference>
<dbReference type="FunFam" id="3.30.200.20:FF:000042">
    <property type="entry name" value="Aurora kinase A"/>
    <property type="match status" value="1"/>
</dbReference>
<evidence type="ECO:0000256" key="6">
    <source>
        <dbReference type="ARBA" id="ARBA00022840"/>
    </source>
</evidence>
<dbReference type="PROSITE" id="PS50011">
    <property type="entry name" value="PROTEIN_KINASE_DOM"/>
    <property type="match status" value="1"/>
</dbReference>
<keyword evidence="2 11" id="KW-0723">Serine/threonine-protein kinase</keyword>
<feature type="binding site" evidence="8">
    <location>
        <position position="146"/>
    </location>
    <ligand>
        <name>ATP</name>
        <dbReference type="ChEBI" id="CHEBI:30616"/>
    </ligand>
</feature>
<sequence length="276" mass="32300">MNNIKIIKSLGKGAHSDVFLSKDKVTGFIFAIKRVKKQEIIEIGMEEQFIQEIKIHMQLNHPNIVKLYGYIADQEYFYLLIEYCQGISLKQYVNKQSSKYLQEYEAAFYLNQVAEALLYLHKQNILHRDLKLENLMIFDGIIKLIDFGYSRKCDIFETRNTFCGTLDYLSPEIVNGEDYNCSVDIWAFGILSYMLLQGVSPFYKESQDGTIENILKGQFYFQRKISNEGQAFVSKLLNSKQEERINIKECLQQSWLKKFGKEIINLEICQQINNIL</sequence>
<feature type="active site" description="Proton acceptor" evidence="7">
    <location>
        <position position="129"/>
    </location>
</feature>
<evidence type="ECO:0000313" key="14">
    <source>
        <dbReference type="Proteomes" id="UP000008983"/>
    </source>
</evidence>
<comment type="subunit">
    <text evidence="1">Monomer.</text>
</comment>
<dbReference type="InterPro" id="IPR030616">
    <property type="entry name" value="Aur-like"/>
</dbReference>
<name>G0QW08_ICHMU</name>
<keyword evidence="5 13" id="KW-0418">Kinase</keyword>
<evidence type="ECO:0000256" key="8">
    <source>
        <dbReference type="PIRSR" id="PIRSR630616-2"/>
    </source>
</evidence>
<dbReference type="PIRSF" id="PIRSF000654">
    <property type="entry name" value="Integrin-linked_kinase"/>
    <property type="match status" value="1"/>
</dbReference>
<evidence type="ECO:0000256" key="1">
    <source>
        <dbReference type="ARBA" id="ARBA00011245"/>
    </source>
</evidence>
<dbReference type="FunFam" id="1.10.510.10:FF:000571">
    <property type="entry name" value="Maternal embryonic leucine zipper kinase"/>
    <property type="match status" value="1"/>
</dbReference>
<reference evidence="13 14" key="1">
    <citation type="submission" date="2011-07" db="EMBL/GenBank/DDBJ databases">
        <authorList>
            <person name="Coyne R."/>
            <person name="Brami D."/>
            <person name="Johnson J."/>
            <person name="Hostetler J."/>
            <person name="Hannick L."/>
            <person name="Clark T."/>
            <person name="Cassidy-Hanley D."/>
            <person name="Inman J."/>
        </authorList>
    </citation>
    <scope>NUCLEOTIDE SEQUENCE [LARGE SCALE GENOMIC DNA]</scope>
    <source>
        <strain evidence="13 14">G5</strain>
    </source>
</reference>
<evidence type="ECO:0000256" key="5">
    <source>
        <dbReference type="ARBA" id="ARBA00022777"/>
    </source>
</evidence>
<feature type="cross-link" description="Glycyl lysine isopeptide (Lys-Gly) (interchain with G-Cter in SUMO2)" evidence="9">
    <location>
        <position position="131"/>
    </location>
</feature>
<dbReference type="PANTHER" id="PTHR24350">
    <property type="entry name" value="SERINE/THREONINE-PROTEIN KINASE IAL-RELATED"/>
    <property type="match status" value="1"/>
</dbReference>
<dbReference type="FunCoup" id="G0QW08">
    <property type="interactions" value="47"/>
</dbReference>
<dbReference type="InterPro" id="IPR017441">
    <property type="entry name" value="Protein_kinase_ATP_BS"/>
</dbReference>
<keyword evidence="4 8" id="KW-0547">Nucleotide-binding</keyword>
<gene>
    <name evidence="13" type="ORF">IMG5_128330</name>
</gene>
<dbReference type="OrthoDB" id="345735at2759"/>
<evidence type="ECO:0000256" key="7">
    <source>
        <dbReference type="PIRSR" id="PIRSR630616-1"/>
    </source>
</evidence>
<evidence type="ECO:0000313" key="13">
    <source>
        <dbReference type="EMBL" id="EGR30601.1"/>
    </source>
</evidence>
<evidence type="ECO:0000259" key="12">
    <source>
        <dbReference type="PROSITE" id="PS50011"/>
    </source>
</evidence>
<keyword evidence="3 13" id="KW-0808">Transferase</keyword>
<evidence type="ECO:0000256" key="9">
    <source>
        <dbReference type="PIRSR" id="PIRSR630616-3"/>
    </source>
</evidence>
<dbReference type="RefSeq" id="XP_004032188.1">
    <property type="nucleotide sequence ID" value="XM_004032140.1"/>
</dbReference>
<evidence type="ECO:0000256" key="4">
    <source>
        <dbReference type="ARBA" id="ARBA00022741"/>
    </source>
</evidence>
<protein>
    <submittedName>
        <fullName evidence="13">Protein kinase domain protein</fullName>
        <ecNumber evidence="13">2.7.11.21</ecNumber>
    </submittedName>
</protein>
<dbReference type="AlphaFoldDB" id="G0QW08"/>
<evidence type="ECO:0000256" key="11">
    <source>
        <dbReference type="RuleBase" id="RU000304"/>
    </source>
</evidence>
<evidence type="ECO:0000256" key="3">
    <source>
        <dbReference type="ARBA" id="ARBA00022679"/>
    </source>
</evidence>
<accession>G0QW08</accession>
<dbReference type="GeneID" id="14906715"/>
<dbReference type="InterPro" id="IPR011009">
    <property type="entry name" value="Kinase-like_dom_sf"/>
</dbReference>
<evidence type="ECO:0000256" key="10">
    <source>
        <dbReference type="PROSITE-ProRule" id="PRU10141"/>
    </source>
</evidence>
<evidence type="ECO:0000256" key="2">
    <source>
        <dbReference type="ARBA" id="ARBA00022527"/>
    </source>
</evidence>
<dbReference type="eggNOG" id="KOG0580">
    <property type="taxonomic scope" value="Eukaryota"/>
</dbReference>
<dbReference type="GO" id="GO:0004674">
    <property type="term" value="F:protein serine/threonine kinase activity"/>
    <property type="evidence" value="ECO:0007669"/>
    <property type="project" value="UniProtKB-KW"/>
</dbReference>
<dbReference type="InterPro" id="IPR008271">
    <property type="entry name" value="Ser/Thr_kinase_AS"/>
</dbReference>
<dbReference type="PROSITE" id="PS00108">
    <property type="entry name" value="PROTEIN_KINASE_ST"/>
    <property type="match status" value="1"/>
</dbReference>
<dbReference type="Proteomes" id="UP000008983">
    <property type="component" value="Unassembled WGS sequence"/>
</dbReference>
<dbReference type="OMA" id="REPIQFK"/>
<keyword evidence="14" id="KW-1185">Reference proteome</keyword>
<comment type="similarity">
    <text evidence="11">Belongs to the protein kinase superfamily.</text>
</comment>
<dbReference type="EC" id="2.7.11.21" evidence="13"/>
<feature type="binding site" evidence="10">
    <location>
        <position position="37"/>
    </location>
    <ligand>
        <name>ATP</name>
        <dbReference type="ChEBI" id="CHEBI:30616"/>
    </ligand>
</feature>
<feature type="binding site" evidence="8">
    <location>
        <begin position="133"/>
        <end position="134"/>
    </location>
    <ligand>
        <name>ATP</name>
        <dbReference type="ChEBI" id="CHEBI:30616"/>
    </ligand>
</feature>
<feature type="domain" description="Protein kinase" evidence="12">
    <location>
        <begin position="4"/>
        <end position="256"/>
    </location>
</feature>
<keyword evidence="6 8" id="KW-0067">ATP-binding</keyword>
<feature type="binding site" evidence="8">
    <location>
        <position position="33"/>
    </location>
    <ligand>
        <name>ATP</name>
        <dbReference type="ChEBI" id="CHEBI:30616"/>
    </ligand>
</feature>
<proteinExistence type="inferred from homology"/>
<dbReference type="Gene3D" id="1.10.510.10">
    <property type="entry name" value="Transferase(Phosphotransferase) domain 1"/>
    <property type="match status" value="1"/>
</dbReference>
<dbReference type="InParanoid" id="G0QW08"/>